<name>A0A0D3KPA8_EMIH1</name>
<dbReference type="PANTHER" id="PTHR13061">
    <property type="entry name" value="DYNACTIN SUBUNIT P25"/>
    <property type="match status" value="1"/>
</dbReference>
<dbReference type="KEGG" id="ehx:EMIHUDRAFT_373149"/>
<reference evidence="1" key="2">
    <citation type="submission" date="2024-10" db="UniProtKB">
        <authorList>
            <consortium name="EnsemblProtists"/>
        </authorList>
    </citation>
    <scope>IDENTIFICATION</scope>
</reference>
<dbReference type="EnsemblProtists" id="EOD37593">
    <property type="protein sequence ID" value="EOD37593"/>
    <property type="gene ID" value="EMIHUDRAFT_373149"/>
</dbReference>
<dbReference type="RefSeq" id="XP_005790022.1">
    <property type="nucleotide sequence ID" value="XM_005789965.1"/>
</dbReference>
<sequence>MKRVLVGVGKALRDTGQAVERMGMRAQDNWIFQEKICRHRALMNLFDQRPKLRPSVFVAPNASLIGNVSVMDESSIWAPSLRRTACSRLAPCFRPAGWSRVHGGNPAAFVRKLEKDEIAAIEKKAEDVSMSAKKHADEFLAYSNTYQLREQLGTAAGKI</sequence>
<evidence type="ECO:0000313" key="1">
    <source>
        <dbReference type="EnsemblProtists" id="EOD37593"/>
    </source>
</evidence>
<dbReference type="HOGENOM" id="CLU_1663997_0_0_1"/>
<dbReference type="InterPro" id="IPR050484">
    <property type="entry name" value="Transf_Hexapept/Carb_Anhydrase"/>
</dbReference>
<dbReference type="PANTHER" id="PTHR13061:SF50">
    <property type="entry name" value="GAMMA CARBONIC ANHYDRASE 1, MITOCHONDRIAL"/>
    <property type="match status" value="1"/>
</dbReference>
<keyword evidence="2" id="KW-1185">Reference proteome</keyword>
<dbReference type="PaxDb" id="2903-EOD37593"/>
<evidence type="ECO:0008006" key="3">
    <source>
        <dbReference type="Google" id="ProtNLM"/>
    </source>
</evidence>
<evidence type="ECO:0000313" key="2">
    <source>
        <dbReference type="Proteomes" id="UP000013827"/>
    </source>
</evidence>
<dbReference type="STRING" id="2903.R1DPV7"/>
<accession>A0A0D3KPA8</accession>
<proteinExistence type="predicted"/>
<organism evidence="1 2">
    <name type="scientific">Emiliania huxleyi (strain CCMP1516)</name>
    <dbReference type="NCBI Taxonomy" id="280463"/>
    <lineage>
        <taxon>Eukaryota</taxon>
        <taxon>Haptista</taxon>
        <taxon>Haptophyta</taxon>
        <taxon>Prymnesiophyceae</taxon>
        <taxon>Isochrysidales</taxon>
        <taxon>Noelaerhabdaceae</taxon>
        <taxon>Emiliania</taxon>
    </lineage>
</organism>
<dbReference type="Proteomes" id="UP000013827">
    <property type="component" value="Unassembled WGS sequence"/>
</dbReference>
<dbReference type="GeneID" id="17282862"/>
<protein>
    <recommendedName>
        <fullName evidence="3">Gamma carbonic anhydrase</fullName>
    </recommendedName>
</protein>
<dbReference type="AlphaFoldDB" id="A0A0D3KPA8"/>
<reference evidence="2" key="1">
    <citation type="journal article" date="2013" name="Nature">
        <title>Pan genome of the phytoplankton Emiliania underpins its global distribution.</title>
        <authorList>
            <person name="Read B.A."/>
            <person name="Kegel J."/>
            <person name="Klute M.J."/>
            <person name="Kuo A."/>
            <person name="Lefebvre S.C."/>
            <person name="Maumus F."/>
            <person name="Mayer C."/>
            <person name="Miller J."/>
            <person name="Monier A."/>
            <person name="Salamov A."/>
            <person name="Young J."/>
            <person name="Aguilar M."/>
            <person name="Claverie J.M."/>
            <person name="Frickenhaus S."/>
            <person name="Gonzalez K."/>
            <person name="Herman E.K."/>
            <person name="Lin Y.C."/>
            <person name="Napier J."/>
            <person name="Ogata H."/>
            <person name="Sarno A.F."/>
            <person name="Shmutz J."/>
            <person name="Schroeder D."/>
            <person name="de Vargas C."/>
            <person name="Verret F."/>
            <person name="von Dassow P."/>
            <person name="Valentin K."/>
            <person name="Van de Peer Y."/>
            <person name="Wheeler G."/>
            <person name="Dacks J.B."/>
            <person name="Delwiche C.F."/>
            <person name="Dyhrman S.T."/>
            <person name="Glockner G."/>
            <person name="John U."/>
            <person name="Richards T."/>
            <person name="Worden A.Z."/>
            <person name="Zhang X."/>
            <person name="Grigoriev I.V."/>
            <person name="Allen A.E."/>
            <person name="Bidle K."/>
            <person name="Borodovsky M."/>
            <person name="Bowler C."/>
            <person name="Brownlee C."/>
            <person name="Cock J.M."/>
            <person name="Elias M."/>
            <person name="Gladyshev V.N."/>
            <person name="Groth M."/>
            <person name="Guda C."/>
            <person name="Hadaegh A."/>
            <person name="Iglesias-Rodriguez M.D."/>
            <person name="Jenkins J."/>
            <person name="Jones B.M."/>
            <person name="Lawson T."/>
            <person name="Leese F."/>
            <person name="Lindquist E."/>
            <person name="Lobanov A."/>
            <person name="Lomsadze A."/>
            <person name="Malik S.B."/>
            <person name="Marsh M.E."/>
            <person name="Mackinder L."/>
            <person name="Mock T."/>
            <person name="Mueller-Roeber B."/>
            <person name="Pagarete A."/>
            <person name="Parker M."/>
            <person name="Probert I."/>
            <person name="Quesneville H."/>
            <person name="Raines C."/>
            <person name="Rensing S.A."/>
            <person name="Riano-Pachon D.M."/>
            <person name="Richier S."/>
            <person name="Rokitta S."/>
            <person name="Shiraiwa Y."/>
            <person name="Soanes D.M."/>
            <person name="van der Giezen M."/>
            <person name="Wahlund T.M."/>
            <person name="Williams B."/>
            <person name="Wilson W."/>
            <person name="Wolfe G."/>
            <person name="Wurch L.L."/>
        </authorList>
    </citation>
    <scope>NUCLEOTIDE SEQUENCE</scope>
</reference>